<dbReference type="Pfam" id="PF05191">
    <property type="entry name" value="ADK_lid"/>
    <property type="match status" value="1"/>
</dbReference>
<organism evidence="8">
    <name type="scientific">Candidatus Iainarchaeum sp</name>
    <dbReference type="NCBI Taxonomy" id="3101447"/>
    <lineage>
        <taxon>Archaea</taxon>
        <taxon>Candidatus Iainarchaeota</taxon>
        <taxon>Candidatus Iainarchaeia</taxon>
        <taxon>Candidatus Iainarchaeales</taxon>
        <taxon>Candidatus Iainarchaeaceae</taxon>
        <taxon>Candidatus Iainarchaeum</taxon>
    </lineage>
</organism>
<dbReference type="PRINTS" id="PR00094">
    <property type="entry name" value="ADENYLTKNASE"/>
</dbReference>
<comment type="function">
    <text evidence="4">Catalyzes the reversible transfer of the terminal phosphate group between ATP and AMP. Plays an important role in cellular energy homeostasis and in adenine nucleotide metabolism.</text>
</comment>
<gene>
    <name evidence="4" type="primary">adk</name>
    <name evidence="8" type="ORF">IPJ89_04260</name>
</gene>
<feature type="binding site" evidence="4">
    <location>
        <position position="158"/>
    </location>
    <ligand>
        <name>AMP</name>
        <dbReference type="ChEBI" id="CHEBI:456215"/>
    </ligand>
</feature>
<feature type="binding site" evidence="4">
    <location>
        <position position="126"/>
    </location>
    <ligand>
        <name>ATP</name>
        <dbReference type="ChEBI" id="CHEBI:30616"/>
    </ligand>
</feature>
<dbReference type="GO" id="GO:0004017">
    <property type="term" value="F:AMP kinase activity"/>
    <property type="evidence" value="ECO:0007669"/>
    <property type="project" value="UniProtKB-UniRule"/>
</dbReference>
<feature type="binding site" evidence="4">
    <location>
        <begin position="10"/>
        <end position="15"/>
    </location>
    <ligand>
        <name>ATP</name>
        <dbReference type="ChEBI" id="CHEBI:30616"/>
    </ligand>
</feature>
<keyword evidence="4" id="KW-0963">Cytoplasm</keyword>
<comment type="subcellular location">
    <subcellularLocation>
        <location evidence="4 6">Cytoplasm</location>
    </subcellularLocation>
</comment>
<keyword evidence="4" id="KW-0479">Metal-binding</keyword>
<dbReference type="UniPathway" id="UPA00588">
    <property type="reaction ID" value="UER00649"/>
</dbReference>
<dbReference type="InterPro" id="IPR027417">
    <property type="entry name" value="P-loop_NTPase"/>
</dbReference>
<feature type="binding site" evidence="4">
    <location>
        <position position="197"/>
    </location>
    <ligand>
        <name>ATP</name>
        <dbReference type="ChEBI" id="CHEBI:30616"/>
    </ligand>
</feature>
<dbReference type="Gene3D" id="3.40.50.300">
    <property type="entry name" value="P-loop containing nucleotide triphosphate hydrolases"/>
    <property type="match status" value="1"/>
</dbReference>
<dbReference type="HAMAP" id="MF_00235">
    <property type="entry name" value="Adenylate_kinase_Adk"/>
    <property type="match status" value="1"/>
</dbReference>
<comment type="domain">
    <text evidence="4">Consists of three domains, a large central CORE domain and two small peripheral domains, NMPbind and LID, which undergo movements during catalysis. The LID domain closes over the site of phosphoryl transfer upon ATP binding. Assembling and dissambling the active center during each catalytic cycle provides an effective means to prevent ATP hydrolysis. Some bacteria have evolved a zinc-coordinating structure that stabilizes the LID domain.</text>
</comment>
<evidence type="ECO:0000256" key="5">
    <source>
        <dbReference type="RuleBase" id="RU003330"/>
    </source>
</evidence>
<name>A0A7T9DJ77_9ARCH</name>
<evidence type="ECO:0000256" key="1">
    <source>
        <dbReference type="ARBA" id="ARBA00022679"/>
    </source>
</evidence>
<keyword evidence="1 4" id="KW-0808">Transferase</keyword>
<sequence>MIIVLLGPPASGKGTFAQTLVDHHGWIVFSAGQALRDMAAGKSPRAKKLAAFLKRGKLVPNAMVAHLEDDFFRAHHNKKVLLDGTPRNVSQARAMEKVLKKFKSSFTAFLFFDATEKVSWERIRARVQCEKCHRIYGLQIKPKKKGICNACGGKLIRRKDDTKGVLHDRFRVYQRETLPLVEWAAQRYPVFYINANRSPQSALKQAKTALSILE</sequence>
<protein>
    <recommendedName>
        <fullName evidence="4 6">Adenylate kinase</fullName>
        <shortName evidence="4">AK</shortName>
        <ecNumber evidence="4 6">2.7.4.3</ecNumber>
    </recommendedName>
    <alternativeName>
        <fullName evidence="4">ATP-AMP transphosphorylase</fullName>
    </alternativeName>
    <alternativeName>
        <fullName evidence="4">ATP:AMP phosphotransferase</fullName>
    </alternativeName>
    <alternativeName>
        <fullName evidence="4">Adenylate monophosphate kinase</fullName>
    </alternativeName>
</protein>
<dbReference type="SUPFAM" id="SSF52540">
    <property type="entry name" value="P-loop containing nucleoside triphosphate hydrolases"/>
    <property type="match status" value="1"/>
</dbReference>
<dbReference type="EMBL" id="CP064981">
    <property type="protein sequence ID" value="QQR92341.1"/>
    <property type="molecule type" value="Genomic_DNA"/>
</dbReference>
<evidence type="ECO:0000313" key="8">
    <source>
        <dbReference type="EMBL" id="QQR92341.1"/>
    </source>
</evidence>
<dbReference type="InterPro" id="IPR036193">
    <property type="entry name" value="ADK_active_lid_dom_sf"/>
</dbReference>
<dbReference type="PANTHER" id="PTHR23359">
    <property type="entry name" value="NUCLEOTIDE KINASE"/>
    <property type="match status" value="1"/>
</dbReference>
<feature type="binding site" evidence="4">
    <location>
        <position position="148"/>
    </location>
    <ligand>
        <name>Zn(2+)</name>
        <dbReference type="ChEBI" id="CHEBI:29105"/>
        <note>structural</note>
    </ligand>
</feature>
<evidence type="ECO:0000256" key="2">
    <source>
        <dbReference type="ARBA" id="ARBA00022741"/>
    </source>
</evidence>
<dbReference type="SUPFAM" id="SSF57774">
    <property type="entry name" value="Microbial and mitochondrial ADK, insert 'zinc finger' domain"/>
    <property type="match status" value="1"/>
</dbReference>
<evidence type="ECO:0000256" key="4">
    <source>
        <dbReference type="HAMAP-Rule" id="MF_00235"/>
    </source>
</evidence>
<accession>A0A7T9DJ77</accession>
<dbReference type="InterPro" id="IPR000850">
    <property type="entry name" value="Adenylat/UMP-CMP_kin"/>
</dbReference>
<dbReference type="GO" id="GO:0008270">
    <property type="term" value="F:zinc ion binding"/>
    <property type="evidence" value="ECO:0007669"/>
    <property type="project" value="UniProtKB-UniRule"/>
</dbReference>
<keyword evidence="3 4" id="KW-0418">Kinase</keyword>
<dbReference type="InterPro" id="IPR007862">
    <property type="entry name" value="Adenylate_kinase_lid-dom"/>
</dbReference>
<dbReference type="Proteomes" id="UP000596004">
    <property type="component" value="Chromosome"/>
</dbReference>
<feature type="binding site" evidence="4">
    <location>
        <begin position="57"/>
        <end position="59"/>
    </location>
    <ligand>
        <name>AMP</name>
        <dbReference type="ChEBI" id="CHEBI:456215"/>
    </ligand>
</feature>
<dbReference type="AlphaFoldDB" id="A0A7T9DJ77"/>
<proteinExistence type="inferred from homology"/>
<feature type="binding site" evidence="4">
    <location>
        <position position="132"/>
    </location>
    <ligand>
        <name>Zn(2+)</name>
        <dbReference type="ChEBI" id="CHEBI:29105"/>
        <note>structural</note>
    </ligand>
</feature>
<dbReference type="EC" id="2.7.4.3" evidence="4 6"/>
<comment type="similarity">
    <text evidence="4 5">Belongs to the adenylate kinase family.</text>
</comment>
<feature type="binding site" evidence="4">
    <location>
        <begin position="135"/>
        <end position="136"/>
    </location>
    <ligand>
        <name>ATP</name>
        <dbReference type="ChEBI" id="CHEBI:30616"/>
    </ligand>
</feature>
<evidence type="ECO:0000256" key="3">
    <source>
        <dbReference type="ARBA" id="ARBA00022777"/>
    </source>
</evidence>
<dbReference type="CDD" id="cd01428">
    <property type="entry name" value="ADK"/>
    <property type="match status" value="1"/>
</dbReference>
<comment type="pathway">
    <text evidence="4">Purine metabolism; AMP biosynthesis via salvage pathway; AMP from ADP: step 1/1.</text>
</comment>
<keyword evidence="4" id="KW-0545">Nucleotide biosynthesis</keyword>
<keyword evidence="2 4" id="KW-0547">Nucleotide-binding</keyword>
<feature type="binding site" evidence="4">
    <location>
        <position position="129"/>
    </location>
    <ligand>
        <name>Zn(2+)</name>
        <dbReference type="ChEBI" id="CHEBI:29105"/>
        <note>structural</note>
    </ligand>
</feature>
<feature type="binding site" evidence="4">
    <location>
        <position position="36"/>
    </location>
    <ligand>
        <name>AMP</name>
        <dbReference type="ChEBI" id="CHEBI:456215"/>
    </ligand>
</feature>
<feature type="binding site" evidence="4">
    <location>
        <position position="169"/>
    </location>
    <ligand>
        <name>AMP</name>
        <dbReference type="ChEBI" id="CHEBI:456215"/>
    </ligand>
</feature>
<reference evidence="8" key="1">
    <citation type="submission" date="2020-11" db="EMBL/GenBank/DDBJ databases">
        <title>Connecting structure to function with the recovery of over 1000 high-quality activated sludge metagenome-assembled genomes encoding full-length rRNA genes using long-read sequencing.</title>
        <authorList>
            <person name="Singleton C.M."/>
            <person name="Petriglieri F."/>
            <person name="Kristensen J.M."/>
            <person name="Kirkegaard R.H."/>
            <person name="Michaelsen T.Y."/>
            <person name="Andersen M.H."/>
            <person name="Karst S.M."/>
            <person name="Dueholm M.S."/>
            <person name="Nielsen P.H."/>
            <person name="Albertsen M."/>
        </authorList>
    </citation>
    <scope>NUCLEOTIDE SEQUENCE</scope>
    <source>
        <strain evidence="8">Fred_18-Q3-R57-64_BAT3C.431</strain>
    </source>
</reference>
<feature type="binding site" evidence="4">
    <location>
        <position position="151"/>
    </location>
    <ligand>
        <name>Zn(2+)</name>
        <dbReference type="ChEBI" id="CHEBI:29105"/>
        <note>structural</note>
    </ligand>
</feature>
<evidence type="ECO:0000259" key="7">
    <source>
        <dbReference type="Pfam" id="PF05191"/>
    </source>
</evidence>
<dbReference type="GO" id="GO:0005524">
    <property type="term" value="F:ATP binding"/>
    <property type="evidence" value="ECO:0007669"/>
    <property type="project" value="UniProtKB-UniRule"/>
</dbReference>
<keyword evidence="4" id="KW-0862">Zinc</keyword>
<comment type="caution">
    <text evidence="4">Lacks conserved residue(s) required for the propagation of feature annotation.</text>
</comment>
<dbReference type="GO" id="GO:0044209">
    <property type="term" value="P:AMP salvage"/>
    <property type="evidence" value="ECO:0007669"/>
    <property type="project" value="UniProtKB-UniRule"/>
</dbReference>
<comment type="subunit">
    <text evidence="4 6">Monomer.</text>
</comment>
<keyword evidence="4 6" id="KW-0067">ATP-binding</keyword>
<evidence type="ECO:0000256" key="6">
    <source>
        <dbReference type="RuleBase" id="RU003331"/>
    </source>
</evidence>
<feature type="domain" description="Adenylate kinase active site lid" evidence="7">
    <location>
        <begin position="126"/>
        <end position="160"/>
    </location>
</feature>
<comment type="catalytic activity">
    <reaction evidence="4 6">
        <text>AMP + ATP = 2 ADP</text>
        <dbReference type="Rhea" id="RHEA:12973"/>
        <dbReference type="ChEBI" id="CHEBI:30616"/>
        <dbReference type="ChEBI" id="CHEBI:456215"/>
        <dbReference type="ChEBI" id="CHEBI:456216"/>
        <dbReference type="EC" id="2.7.4.3"/>
    </reaction>
</comment>
<dbReference type="Pfam" id="PF00406">
    <property type="entry name" value="ADK"/>
    <property type="match status" value="1"/>
</dbReference>
<feature type="binding site" evidence="4">
    <location>
        <position position="91"/>
    </location>
    <ligand>
        <name>AMP</name>
        <dbReference type="ChEBI" id="CHEBI:456215"/>
    </ligand>
</feature>
<feature type="region of interest" description="NMP" evidence="4">
    <location>
        <begin position="30"/>
        <end position="59"/>
    </location>
</feature>
<dbReference type="GO" id="GO:0005737">
    <property type="term" value="C:cytoplasm"/>
    <property type="evidence" value="ECO:0007669"/>
    <property type="project" value="UniProtKB-SubCell"/>
</dbReference>